<evidence type="ECO:0000256" key="5">
    <source>
        <dbReference type="ARBA" id="ARBA00048792"/>
    </source>
</evidence>
<dbReference type="Pfam" id="PF14691">
    <property type="entry name" value="Fer4_20"/>
    <property type="match status" value="1"/>
</dbReference>
<comment type="subunit">
    <text evidence="7">Heterotetramer of 2 PreA and 2 PreT subunits.</text>
</comment>
<evidence type="ECO:0000256" key="3">
    <source>
        <dbReference type="ARBA" id="ARBA00032722"/>
    </source>
</evidence>
<keyword evidence="12" id="KW-1185">Reference proteome</keyword>
<evidence type="ECO:0000256" key="1">
    <source>
        <dbReference type="ARBA" id="ARBA00023002"/>
    </source>
</evidence>
<dbReference type="AlphaFoldDB" id="A0A923NP08"/>
<evidence type="ECO:0000313" key="12">
    <source>
        <dbReference type="Proteomes" id="UP000602647"/>
    </source>
</evidence>
<comment type="catalytic activity">
    <reaction evidence="4">
        <text>5,6-dihydrothymine + NAD(+) = thymine + NADH + H(+)</text>
        <dbReference type="Rhea" id="RHEA:28791"/>
        <dbReference type="ChEBI" id="CHEBI:15378"/>
        <dbReference type="ChEBI" id="CHEBI:17821"/>
        <dbReference type="ChEBI" id="CHEBI:27468"/>
        <dbReference type="ChEBI" id="CHEBI:57540"/>
        <dbReference type="ChEBI" id="CHEBI:57945"/>
        <dbReference type="EC" id="1.3.1.1"/>
    </reaction>
</comment>
<sequence>MSKVVKAKYTAEAVCGFTHRTAMEEAARCLLCHDAPCSQGCPAGTDPAKFIRSIRFRNVKGAAETIRENNILGGTCARVCPYDRLCEEACSRCGIDRPIEIGKLQRYAIEQEQVFGMRTLKAPEEKKAGKVACVGAGPASLACAAELAKAGYDVTIFEREEKAGGVLTYGIVPSRLPQEVVDHDIAQAEGLGIKFEFGKNVNAADLDGFDAVFIGTGLWGTRVPDIEGKDLAGVWAAADFLKEARTKGEAFDPGKRVVVVGGGDVTVDCAVTAKLLGAEDVKIVYRRTLEEAPGNMTEFQYALELGIGITTGMAPMAVKGDGKAETAVFKGFRDDAAQMRISADTIVFATGQGPEDMTKIAPVRLTEKGTIEAAEDGTTSADRYFAAGDIVNGGKTVVEAVAAGKAAGASMIAYLEKKGVK</sequence>
<dbReference type="PANTHER" id="PTHR43073:SF2">
    <property type="entry name" value="DIHYDROPYRIMIDINE DEHYDROGENASE [NADP(+)]"/>
    <property type="match status" value="1"/>
</dbReference>
<dbReference type="EMBL" id="JACRYT010000016">
    <property type="protein sequence ID" value="MBC6680627.1"/>
    <property type="molecule type" value="Genomic_DNA"/>
</dbReference>
<evidence type="ECO:0000259" key="9">
    <source>
        <dbReference type="Pfam" id="PF07992"/>
    </source>
</evidence>
<evidence type="ECO:0000256" key="6">
    <source>
        <dbReference type="ARBA" id="ARBA00049578"/>
    </source>
</evidence>
<comment type="catalytic activity">
    <reaction evidence="5">
        <text>5,6-dihydrouracil + NAD(+) = uracil + NADH + H(+)</text>
        <dbReference type="Rhea" id="RHEA:20189"/>
        <dbReference type="ChEBI" id="CHEBI:15378"/>
        <dbReference type="ChEBI" id="CHEBI:15901"/>
        <dbReference type="ChEBI" id="CHEBI:17568"/>
        <dbReference type="ChEBI" id="CHEBI:57540"/>
        <dbReference type="ChEBI" id="CHEBI:57945"/>
        <dbReference type="EC" id="1.3.1.1"/>
    </reaction>
</comment>
<dbReference type="SUPFAM" id="SSF51971">
    <property type="entry name" value="Nucleotide-binding domain"/>
    <property type="match status" value="1"/>
</dbReference>
<dbReference type="RefSeq" id="WP_187303726.1">
    <property type="nucleotide sequence ID" value="NZ_JACRYT010000016.1"/>
</dbReference>
<dbReference type="Pfam" id="PF07992">
    <property type="entry name" value="Pyr_redox_2"/>
    <property type="match status" value="1"/>
</dbReference>
<evidence type="ECO:0000256" key="7">
    <source>
        <dbReference type="ARBA" id="ARBA00049714"/>
    </source>
</evidence>
<dbReference type="SUPFAM" id="SSF46548">
    <property type="entry name" value="alpha-helical ferredoxin"/>
    <property type="match status" value="1"/>
</dbReference>
<name>A0A923NP08_9FIRM</name>
<gene>
    <name evidence="11" type="ORF">H9L42_12430</name>
</gene>
<dbReference type="Gene3D" id="1.10.1060.10">
    <property type="entry name" value="Alpha-helical ferredoxin"/>
    <property type="match status" value="1"/>
</dbReference>
<feature type="domain" description="Dihydroprymidine dehydrogenase" evidence="10">
    <location>
        <begin position="9"/>
        <end position="113"/>
    </location>
</feature>
<dbReference type="Gene3D" id="3.50.50.60">
    <property type="entry name" value="FAD/NAD(P)-binding domain"/>
    <property type="match status" value="2"/>
</dbReference>
<protein>
    <recommendedName>
        <fullName evidence="8">dihydrouracil dehydrogenase (NAD(+))</fullName>
        <ecNumber evidence="8">1.3.1.1</ecNumber>
    </recommendedName>
    <alternativeName>
        <fullName evidence="3">Dihydrothymine dehydrogenase</fullName>
    </alternativeName>
    <alternativeName>
        <fullName evidence="2">Dihydrouracil dehydrogenase</fullName>
    </alternativeName>
</protein>
<evidence type="ECO:0000259" key="10">
    <source>
        <dbReference type="Pfam" id="PF14691"/>
    </source>
</evidence>
<evidence type="ECO:0000313" key="11">
    <source>
        <dbReference type="EMBL" id="MBC6680627.1"/>
    </source>
</evidence>
<dbReference type="InterPro" id="IPR028261">
    <property type="entry name" value="DPD_II"/>
</dbReference>
<dbReference type="EC" id="1.3.1.1" evidence="8"/>
<dbReference type="InterPro" id="IPR023753">
    <property type="entry name" value="FAD/NAD-binding_dom"/>
</dbReference>
<comment type="caution">
    <text evidence="11">The sequence shown here is derived from an EMBL/GenBank/DDBJ whole genome shotgun (WGS) entry which is preliminary data.</text>
</comment>
<dbReference type="PRINTS" id="PR00419">
    <property type="entry name" value="ADXRDTASE"/>
</dbReference>
<dbReference type="PANTHER" id="PTHR43073">
    <property type="entry name" value="DIHYDROPYRIMIDINE DEHYDROGENASE [NADP(+)]"/>
    <property type="match status" value="1"/>
</dbReference>
<comment type="function">
    <text evidence="6">Involved in pyrimidine base degradation. Catalyzes physiologically the reduction of uracil to 5,6-dihydrouracil (DHU) by using NADH as a specific cosubstrate. It also catalyzes the reverse reaction and the reduction of thymine to 5,6-dihydrothymine (DHT).</text>
</comment>
<dbReference type="InterPro" id="IPR036188">
    <property type="entry name" value="FAD/NAD-bd_sf"/>
</dbReference>
<keyword evidence="1" id="KW-0560">Oxidoreductase</keyword>
<proteinExistence type="predicted"/>
<dbReference type="GO" id="GO:0004159">
    <property type="term" value="F:dihydropyrimidine dehydrogenase (NAD+) activity"/>
    <property type="evidence" value="ECO:0007669"/>
    <property type="project" value="UniProtKB-EC"/>
</dbReference>
<dbReference type="InterPro" id="IPR009051">
    <property type="entry name" value="Helical_ferredxn"/>
</dbReference>
<organism evidence="11 12">
    <name type="scientific">Zhenpiania hominis</name>
    <dbReference type="NCBI Taxonomy" id="2763644"/>
    <lineage>
        <taxon>Bacteria</taxon>
        <taxon>Bacillati</taxon>
        <taxon>Bacillota</taxon>
        <taxon>Clostridia</taxon>
        <taxon>Peptostreptococcales</taxon>
        <taxon>Anaerovoracaceae</taxon>
        <taxon>Zhenpiania</taxon>
    </lineage>
</organism>
<evidence type="ECO:0000256" key="8">
    <source>
        <dbReference type="ARBA" id="ARBA00049728"/>
    </source>
</evidence>
<reference evidence="11" key="1">
    <citation type="submission" date="2020-08" db="EMBL/GenBank/DDBJ databases">
        <title>Genome public.</title>
        <authorList>
            <person name="Liu C."/>
            <person name="Sun Q."/>
        </authorList>
    </citation>
    <scope>NUCLEOTIDE SEQUENCE</scope>
    <source>
        <strain evidence="11">BX12</strain>
    </source>
</reference>
<dbReference type="GO" id="GO:0051536">
    <property type="term" value="F:iron-sulfur cluster binding"/>
    <property type="evidence" value="ECO:0007669"/>
    <property type="project" value="InterPro"/>
</dbReference>
<dbReference type="Proteomes" id="UP000602647">
    <property type="component" value="Unassembled WGS sequence"/>
</dbReference>
<accession>A0A923NP08</accession>
<evidence type="ECO:0000256" key="4">
    <source>
        <dbReference type="ARBA" id="ARBA00047685"/>
    </source>
</evidence>
<feature type="domain" description="FAD/NAD(P)-binding" evidence="9">
    <location>
        <begin position="130"/>
        <end position="404"/>
    </location>
</feature>
<evidence type="ECO:0000256" key="2">
    <source>
        <dbReference type="ARBA" id="ARBA00030119"/>
    </source>
</evidence>